<feature type="region of interest" description="Disordered" evidence="8">
    <location>
        <begin position="57"/>
        <end position="100"/>
    </location>
</feature>
<dbReference type="GO" id="GO:0003333">
    <property type="term" value="P:amino acid transmembrane transport"/>
    <property type="evidence" value="ECO:0007669"/>
    <property type="project" value="InterPro"/>
</dbReference>
<evidence type="ECO:0000256" key="7">
    <source>
        <dbReference type="ARBA" id="ARBA00023136"/>
    </source>
</evidence>
<dbReference type="EMBL" id="LHPF02000005">
    <property type="protein sequence ID" value="PSC74187.1"/>
    <property type="molecule type" value="Genomic_DNA"/>
</dbReference>
<evidence type="ECO:0000256" key="3">
    <source>
        <dbReference type="ARBA" id="ARBA00022475"/>
    </source>
</evidence>
<sequence>MSCNGLRISCALRVASSGGHSPVVDLKGRGPASRFLGRQPRRSPLQQLGWRQAVAATEPAPADRREASAAAAPQPLTAAQQQQQLQAQQAQQRKEQQQQRVGKGTVIGAVSLIVGNTVGAGMLALPAVSAPAGILPTSLGLTAIWALLTLDALLIAEVNLAARAARDSAAAAAAGGAAAPGGGIITLRQMAEFSLGSTGKGLTIIYLGLSYSLLTAYCTKASEVLNYFAGGQLPPLGGAALFCGAVGALLYKEGTRTIDSLNQGLTSVLLALFVFILTAGAAQSALPAALAAGGGLGALGHCDWGALGPAVPIMFLALVYHDLVPVIVNYLGGDRAAIRSAIILGSMVPLGMCILGSMVLCWEAVSLSLLPAGLADAGAGGGAAVLQASLQLTADGATGDAAALAVPVLDGSTAAGVVGAVGGLPVDGPGRLPAAVDPLQVFVRRSGALVGSVVEGFSFLAVATSFIGTTLSLSETFRTEVPPLLEEASRQLRRATAAEFSADLSLTVDELACLTSSREGAGCVPSNGAGCSAAWGAADASGVSAAPGNTPAEGSDAGAASGASGGTGGDQRVLALALALCPPLALAATNPDNFLGALEIAGGYFMTLLYGLLPPLMAWQLRQKLRSRQAAADRDRAAPASAAAERLQGPLQEQQQLWWRQHEDMVPGGLPVLGAMFGAACVIEVSRLADDAGLTGGPGNATLQGAIQAVVHSPAAVHEAVMVFLSAAPL</sequence>
<dbReference type="GO" id="GO:0005886">
    <property type="term" value="C:plasma membrane"/>
    <property type="evidence" value="ECO:0007669"/>
    <property type="project" value="UniProtKB-SubCell"/>
</dbReference>
<feature type="compositionally biased region" description="Low complexity" evidence="8">
    <location>
        <begin position="544"/>
        <end position="562"/>
    </location>
</feature>
<reference evidence="10 11" key="1">
    <citation type="journal article" date="2018" name="Plant J.">
        <title>Genome sequences of Chlorella sorokiniana UTEX 1602 and Micractinium conductrix SAG 241.80: implications to maltose excretion by a green alga.</title>
        <authorList>
            <person name="Arriola M.B."/>
            <person name="Velmurugan N."/>
            <person name="Zhang Y."/>
            <person name="Plunkett M.H."/>
            <person name="Hondzo H."/>
            <person name="Barney B.M."/>
        </authorList>
    </citation>
    <scope>NUCLEOTIDE SEQUENCE [LARGE SCALE GENOMIC DNA]</scope>
    <source>
        <strain evidence="10 11">SAG 241.80</strain>
    </source>
</reference>
<evidence type="ECO:0000256" key="6">
    <source>
        <dbReference type="ARBA" id="ARBA00022989"/>
    </source>
</evidence>
<evidence type="ECO:0000313" key="10">
    <source>
        <dbReference type="EMBL" id="PSC74187.1"/>
    </source>
</evidence>
<dbReference type="STRING" id="554055.A0A2P6VJE5"/>
<accession>A0A2P6VJE5</accession>
<name>A0A2P6VJE5_9CHLO</name>
<keyword evidence="7 9" id="KW-0472">Membrane</keyword>
<feature type="compositionally biased region" description="Low complexity" evidence="8">
    <location>
        <begin position="68"/>
        <end position="91"/>
    </location>
</feature>
<feature type="transmembrane region" description="Helical" evidence="9">
    <location>
        <begin position="263"/>
        <end position="286"/>
    </location>
</feature>
<evidence type="ECO:0000256" key="5">
    <source>
        <dbReference type="ARBA" id="ARBA00022692"/>
    </source>
</evidence>
<evidence type="ECO:0000256" key="4">
    <source>
        <dbReference type="ARBA" id="ARBA00022519"/>
    </source>
</evidence>
<proteinExistence type="predicted"/>
<keyword evidence="11" id="KW-1185">Reference proteome</keyword>
<evidence type="ECO:0000256" key="1">
    <source>
        <dbReference type="ARBA" id="ARBA00004429"/>
    </source>
</evidence>
<keyword evidence="5 9" id="KW-0812">Transmembrane</keyword>
<dbReference type="Proteomes" id="UP000239649">
    <property type="component" value="Unassembled WGS sequence"/>
</dbReference>
<feature type="transmembrane region" description="Helical" evidence="9">
    <location>
        <begin position="343"/>
        <end position="365"/>
    </location>
</feature>
<organism evidence="10 11">
    <name type="scientific">Micractinium conductrix</name>
    <dbReference type="NCBI Taxonomy" id="554055"/>
    <lineage>
        <taxon>Eukaryota</taxon>
        <taxon>Viridiplantae</taxon>
        <taxon>Chlorophyta</taxon>
        <taxon>core chlorophytes</taxon>
        <taxon>Trebouxiophyceae</taxon>
        <taxon>Chlorellales</taxon>
        <taxon>Chlorellaceae</taxon>
        <taxon>Chlorella clade</taxon>
        <taxon>Micractinium</taxon>
    </lineage>
</organism>
<keyword evidence="6 9" id="KW-1133">Transmembrane helix</keyword>
<comment type="caution">
    <text evidence="10">The sequence shown here is derived from an EMBL/GenBank/DDBJ whole genome shotgun (WGS) entry which is preliminary data.</text>
</comment>
<dbReference type="InterPro" id="IPR018227">
    <property type="entry name" value="Amino_acid_transport_2"/>
</dbReference>
<feature type="transmembrane region" description="Helical" evidence="9">
    <location>
        <begin position="306"/>
        <end position="331"/>
    </location>
</feature>
<comment type="subcellular location">
    <subcellularLocation>
        <location evidence="1">Cell inner membrane</location>
        <topology evidence="1">Multi-pass membrane protein</topology>
    </subcellularLocation>
</comment>
<feature type="transmembrane region" description="Helical" evidence="9">
    <location>
        <begin position="134"/>
        <end position="156"/>
    </location>
</feature>
<keyword evidence="2" id="KW-0813">Transport</keyword>
<dbReference type="PANTHER" id="PTHR32195:SF24">
    <property type="entry name" value="TRYPTOPHAN OR TYROSINE TRANSPORTER PROTEIN"/>
    <property type="match status" value="1"/>
</dbReference>
<protein>
    <submittedName>
        <fullName evidence="10">Tyrosine-specific transport 2-like</fullName>
    </submittedName>
</protein>
<feature type="transmembrane region" description="Helical" evidence="9">
    <location>
        <begin position="106"/>
        <end position="128"/>
    </location>
</feature>
<evidence type="ECO:0000256" key="2">
    <source>
        <dbReference type="ARBA" id="ARBA00022448"/>
    </source>
</evidence>
<dbReference type="PANTHER" id="PTHR32195">
    <property type="entry name" value="OS07G0662800 PROTEIN"/>
    <property type="match status" value="1"/>
</dbReference>
<keyword evidence="3" id="KW-1003">Cell membrane</keyword>
<evidence type="ECO:0000256" key="8">
    <source>
        <dbReference type="SAM" id="MobiDB-lite"/>
    </source>
</evidence>
<evidence type="ECO:0000256" key="9">
    <source>
        <dbReference type="SAM" id="Phobius"/>
    </source>
</evidence>
<dbReference type="OrthoDB" id="204942at2759"/>
<keyword evidence="4" id="KW-0997">Cell inner membrane</keyword>
<feature type="region of interest" description="Disordered" evidence="8">
    <location>
        <begin position="544"/>
        <end position="564"/>
    </location>
</feature>
<gene>
    <name evidence="10" type="ORF">C2E20_2535</name>
</gene>
<feature type="region of interest" description="Disordered" evidence="8">
    <location>
        <begin position="18"/>
        <end position="42"/>
    </location>
</feature>
<feature type="transmembrane region" description="Helical" evidence="9">
    <location>
        <begin position="233"/>
        <end position="251"/>
    </location>
</feature>
<dbReference type="Pfam" id="PF03222">
    <property type="entry name" value="Trp_Tyr_perm"/>
    <property type="match status" value="2"/>
</dbReference>
<dbReference type="AlphaFoldDB" id="A0A2P6VJE5"/>
<evidence type="ECO:0000313" key="11">
    <source>
        <dbReference type="Proteomes" id="UP000239649"/>
    </source>
</evidence>